<keyword evidence="1" id="KW-0175">Coiled coil</keyword>
<feature type="compositionally biased region" description="Acidic residues" evidence="2">
    <location>
        <begin position="2155"/>
        <end position="2165"/>
    </location>
</feature>
<feature type="coiled-coil region" evidence="1">
    <location>
        <begin position="237"/>
        <end position="264"/>
    </location>
</feature>
<feature type="compositionally biased region" description="Polar residues" evidence="2">
    <location>
        <begin position="83"/>
        <end position="93"/>
    </location>
</feature>
<feature type="compositionally biased region" description="Polar residues" evidence="2">
    <location>
        <begin position="422"/>
        <end position="437"/>
    </location>
</feature>
<feature type="region of interest" description="Disordered" evidence="2">
    <location>
        <begin position="1"/>
        <end position="118"/>
    </location>
</feature>
<accession>A0A9P4S3X9</accession>
<feature type="compositionally biased region" description="Low complexity" evidence="2">
    <location>
        <begin position="65"/>
        <end position="75"/>
    </location>
</feature>
<feature type="compositionally biased region" description="Basic and acidic residues" evidence="2">
    <location>
        <begin position="7"/>
        <end position="16"/>
    </location>
</feature>
<feature type="compositionally biased region" description="Polar residues" evidence="2">
    <location>
        <begin position="298"/>
        <end position="308"/>
    </location>
</feature>
<feature type="region of interest" description="Disordered" evidence="2">
    <location>
        <begin position="156"/>
        <end position="188"/>
    </location>
</feature>
<proteinExistence type="predicted"/>
<evidence type="ECO:0000313" key="3">
    <source>
        <dbReference type="EMBL" id="KAF2835704.1"/>
    </source>
</evidence>
<feature type="coiled-coil region" evidence="1">
    <location>
        <begin position="1844"/>
        <end position="1927"/>
    </location>
</feature>
<feature type="region of interest" description="Disordered" evidence="2">
    <location>
        <begin position="298"/>
        <end position="346"/>
    </location>
</feature>
<feature type="compositionally biased region" description="Basic and acidic residues" evidence="2">
    <location>
        <begin position="2056"/>
        <end position="2071"/>
    </location>
</feature>
<protein>
    <submittedName>
        <fullName evidence="3">Uncharacterized protein</fullName>
    </submittedName>
</protein>
<feature type="region of interest" description="Disordered" evidence="2">
    <location>
        <begin position="1951"/>
        <end position="1976"/>
    </location>
</feature>
<evidence type="ECO:0000256" key="1">
    <source>
        <dbReference type="SAM" id="Coils"/>
    </source>
</evidence>
<comment type="caution">
    <text evidence="3">The sequence shown here is derived from an EMBL/GenBank/DDBJ whole genome shotgun (WGS) entry which is preliminary data.</text>
</comment>
<feature type="compositionally biased region" description="Polar residues" evidence="2">
    <location>
        <begin position="20"/>
        <end position="30"/>
    </location>
</feature>
<feature type="compositionally biased region" description="Polar residues" evidence="2">
    <location>
        <begin position="1957"/>
        <end position="1966"/>
    </location>
</feature>
<dbReference type="PANTHER" id="PTHR45615">
    <property type="entry name" value="MYOSIN HEAVY CHAIN, NON-MUSCLE"/>
    <property type="match status" value="1"/>
</dbReference>
<feature type="compositionally biased region" description="Polar residues" evidence="2">
    <location>
        <begin position="2013"/>
        <end position="2025"/>
    </location>
</feature>
<feature type="compositionally biased region" description="Polar residues" evidence="2">
    <location>
        <begin position="55"/>
        <end position="64"/>
    </location>
</feature>
<name>A0A9P4S3X9_9PEZI</name>
<feature type="coiled-coil region" evidence="1">
    <location>
        <begin position="1166"/>
        <end position="1193"/>
    </location>
</feature>
<dbReference type="Proteomes" id="UP000799429">
    <property type="component" value="Unassembled WGS sequence"/>
</dbReference>
<keyword evidence="4" id="KW-1185">Reference proteome</keyword>
<dbReference type="PANTHER" id="PTHR45615:SF66">
    <property type="entry name" value="CARD DOMAIN-CONTAINING PROTEIN"/>
    <property type="match status" value="1"/>
</dbReference>
<sequence length="2237" mass="245643">MPSVSREGSRDRELVRHQHSFSTDSASSRSPIPMWDSSDPERAPPPLPMNPGSPNVATTRPNTSATIAAAAQALQEKARESAHTSAYTTNPMPQKSPERSLIKGVQHKRMQSLQTGHVRDLRSYLDGNRSPERSPERAIPGLTTPIYMKDIDKDDIFSCSPEKSSGRHGTPTPSGRDFLKDTPSLRPSSRMTHKAILGENTPPSATMLALQTMPVRDFDPPLADITNSARTPQTQSIDALSSQLSGLTSIATNLQREMAQLSRRSKDNATDLISLKEATNSRDEDIRKSLRDLVNTVSNSASQPNLLGSGSAGMPRSSSTFGATIFDGKPPHASPPSATKSFTLPRIPSPSSFMIDERVDSPSPYSIEGAASVAMLEKIIREMVTKEGQERLLTNLSQLLDKQSGETAKKVTELTEFIKSSSENRMGSAGSFAQSGPLSKPGAFGSDSQKPFSHSKSAETMSSEVMEMLNKIMKSVIGSGSTSHEVKGLVRELRGEVLGMGRDIARQLDEAGLVRGNHLSIEDGKTKEDVGRIVREGLVELKLHMDEVIRENRRQSGSSMISRASVDSKEIYDVVKHALAERGLDRGYPGDETNLGMDKKSILDAVKEACESFKPEIELQQFGLEREEILQTIGEGLEHYRSANATNGISKEEVMEAVSEALQHFPPPAPVNPTAEIREEVLFAVRECLDDLKPLLHQPAGDQLTRETVLDALKEGLANHGSDAPREIKIRRDDLFDAVKAGLEESGSSFGGYGEQVMNRLQELVNDMHSEFKAYSSASGRDTEQVLDAMKDGLETLRSDIETYVDRSQDVTGKDEIVDTIRSSLEQLRSDVEGYVATGAGGDAAFSKAELFDYIKSEFEHLHESFVGGLVPSSKDKDDILEVLHEEFESLKAQVGARELGGDSSEEMQEAFKVELDQLRVTILDGSSTNKDDVLDAIQNGLDSLHSRLDERGAEGNNSGEVLTVMKEEFEHLRETLATILVKSNPSTDKEDIVDAVRECVDGLKVTLTSDENASAKEALATIQGELEHLRETLSSTLVRSGSIADKEEILEALRLGLADIHDKQPQNAVDAELLEAIRGEFEQIRQSIGVRGTTRADTEEVLDAIRLGLDDLRSHLEKKIDSPERHQSSKNEILDAINDGLESLRSDVVKMADKPVDMTVSYEILDTLKDGLADLRSDIDKLKSRSDKSDSEELIEPTGNEVVLAEGPDASFTRDIPRDMPLTETQPDTLRRNDLENLEVMLSQIQTKVEALNVNIQIPPTVVDPPSEPPTSTVTKDDLLIIEDMLKDLQVNVANITIQERENDPNVATKEDTDAIETLLRNTKAQIDELNLPAPSTLSQEQIDAIEALVRTTNETLEGLGARLEEKSASKEDIAVVEVLVGDMKTALDELKVLIPVEDEATKISKIDLDILGVLCTEIKQKLETPDPETTIAKADIEQIIGLIHDFRESHDKMKDSYEADIAVTAKAFDDRKKEAEDTQEGIFRLRAFVDEVKDELKTKIEDGTLETTAVLDAVKRLDDTIDATSSVNSDIKELMELVSREFERAHGTFEGLRTEQDEKSTRLFEKHDEIKATLIGELSQKLEEKFDAIMMKYDDALLAADAQARAIEEKSASHEELLSSTKAMAEDLKLTIDTLGSSIAGLGTSFTETTEKISEDSQGVFSRLDDTLAKMDVNHGESKVEHQLTRDEIVKVLDAVGAVHGDITEAHPKIMVTLREVLALVNQHYEHAQKEQETVREQARITAEESKARVEEIKKSFSALPALLPPPPPAVEAPPPIDDTKIHEKLDKLMDQSRESVKMVTSLERLDQIHKQVMATAAEVSNFVTSQTQLITEGHESKEREAEEIALLVERRTAQKEQLEAEVRGLNDEKESLRAAIESMKVEREALYTQKSRLAADVSSLHTALDIRREELQIMDAKADALERRIMEGIMNQSRALLLNKAAKGVPKPSIPFQRASSNASHSTIGPLPGQDAATKGLNIALNNRPQPRRNNAQQSNPANRRILSLSQITHNVPTGGHSSLSGSPKGAVSNIKRSHSVKTNHLPKPTWGTVRRSVSDAKRGKSDHDKENMTLGEESEDDNSQAGTERRHSYAPTTSSFISELSEGITPSVDGRRSYGVTDSDLTYGTSNYITGTDIDRRTSYGSTIRSNLENTIDEESEGEDSGAEHEEDVHSEHQGAEGDTTMIPLTAETGKMVFAAPSDSALGSDLPTAIVGNESEADYFRRQAEEGSVVSRG</sequence>
<evidence type="ECO:0000313" key="4">
    <source>
        <dbReference type="Proteomes" id="UP000799429"/>
    </source>
</evidence>
<reference evidence="3" key="1">
    <citation type="journal article" date="2020" name="Stud. Mycol.">
        <title>101 Dothideomycetes genomes: a test case for predicting lifestyles and emergence of pathogens.</title>
        <authorList>
            <person name="Haridas S."/>
            <person name="Albert R."/>
            <person name="Binder M."/>
            <person name="Bloem J."/>
            <person name="Labutti K."/>
            <person name="Salamov A."/>
            <person name="Andreopoulos B."/>
            <person name="Baker S."/>
            <person name="Barry K."/>
            <person name="Bills G."/>
            <person name="Bluhm B."/>
            <person name="Cannon C."/>
            <person name="Castanera R."/>
            <person name="Culley D."/>
            <person name="Daum C."/>
            <person name="Ezra D."/>
            <person name="Gonzalez J."/>
            <person name="Henrissat B."/>
            <person name="Kuo A."/>
            <person name="Liang C."/>
            <person name="Lipzen A."/>
            <person name="Lutzoni F."/>
            <person name="Magnuson J."/>
            <person name="Mondo S."/>
            <person name="Nolan M."/>
            <person name="Ohm R."/>
            <person name="Pangilinan J."/>
            <person name="Park H.-J."/>
            <person name="Ramirez L."/>
            <person name="Alfaro M."/>
            <person name="Sun H."/>
            <person name="Tritt A."/>
            <person name="Yoshinaga Y."/>
            <person name="Zwiers L.-H."/>
            <person name="Turgeon B."/>
            <person name="Goodwin S."/>
            <person name="Spatafora J."/>
            <person name="Crous P."/>
            <person name="Grigoriev I."/>
        </authorList>
    </citation>
    <scope>NUCLEOTIDE SEQUENCE</scope>
    <source>
        <strain evidence="3">CBS 101060</strain>
    </source>
</reference>
<feature type="region of interest" description="Disordered" evidence="2">
    <location>
        <begin position="422"/>
        <end position="459"/>
    </location>
</feature>
<feature type="compositionally biased region" description="Basic and acidic residues" evidence="2">
    <location>
        <begin position="2166"/>
        <end position="2180"/>
    </location>
</feature>
<organism evidence="3 4">
    <name type="scientific">Patellaria atrata CBS 101060</name>
    <dbReference type="NCBI Taxonomy" id="1346257"/>
    <lineage>
        <taxon>Eukaryota</taxon>
        <taxon>Fungi</taxon>
        <taxon>Dikarya</taxon>
        <taxon>Ascomycota</taxon>
        <taxon>Pezizomycotina</taxon>
        <taxon>Dothideomycetes</taxon>
        <taxon>Dothideomycetes incertae sedis</taxon>
        <taxon>Patellariales</taxon>
        <taxon>Patellariaceae</taxon>
        <taxon>Patellaria</taxon>
    </lineage>
</organism>
<evidence type="ECO:0000256" key="2">
    <source>
        <dbReference type="SAM" id="MobiDB-lite"/>
    </source>
</evidence>
<dbReference type="OrthoDB" id="5423371at2759"/>
<feature type="region of interest" description="Disordered" evidence="2">
    <location>
        <begin position="2013"/>
        <end position="2130"/>
    </location>
</feature>
<feature type="compositionally biased region" description="Polar residues" evidence="2">
    <location>
        <begin position="446"/>
        <end position="459"/>
    </location>
</feature>
<feature type="region of interest" description="Disordered" evidence="2">
    <location>
        <begin position="2144"/>
        <end position="2187"/>
    </location>
</feature>
<gene>
    <name evidence="3" type="ORF">M501DRAFT_941649</name>
</gene>
<feature type="compositionally biased region" description="Polar residues" evidence="2">
    <location>
        <begin position="2144"/>
        <end position="2154"/>
    </location>
</feature>
<dbReference type="EMBL" id="MU006107">
    <property type="protein sequence ID" value="KAF2835704.1"/>
    <property type="molecule type" value="Genomic_DNA"/>
</dbReference>